<dbReference type="EMBL" id="CP045921">
    <property type="protein sequence ID" value="QHN43268.1"/>
    <property type="molecule type" value="Genomic_DNA"/>
</dbReference>
<protein>
    <recommendedName>
        <fullName evidence="4">DUF916 domain-containing protein</fullName>
    </recommendedName>
</protein>
<organism evidence="2 3">
    <name type="scientific">Candidatus Mycosynbacter amalyticus</name>
    <dbReference type="NCBI Taxonomy" id="2665156"/>
    <lineage>
        <taxon>Bacteria</taxon>
        <taxon>Candidatus Saccharimonadota</taxon>
        <taxon>Candidatus Saccharimonadota incertae sedis</taxon>
        <taxon>Candidatus Mycosynbacter</taxon>
    </lineage>
</organism>
<evidence type="ECO:0008006" key="4">
    <source>
        <dbReference type="Google" id="ProtNLM"/>
    </source>
</evidence>
<gene>
    <name evidence="2" type="ORF">GII36_05475</name>
</gene>
<evidence type="ECO:0000256" key="1">
    <source>
        <dbReference type="SAM" id="Phobius"/>
    </source>
</evidence>
<keyword evidence="1" id="KW-0812">Transmembrane</keyword>
<evidence type="ECO:0000313" key="2">
    <source>
        <dbReference type="EMBL" id="QHN43268.1"/>
    </source>
</evidence>
<reference evidence="2" key="1">
    <citation type="journal article" date="2021" name="Nat. Microbiol.">
        <title>Cocultivation of an ultrasmall environmental parasitic bacterium with lytic ability against bacteria associated with wastewater foams.</title>
        <authorList>
            <person name="Batinovic S."/>
            <person name="Rose J.J.A."/>
            <person name="Ratcliffe J."/>
            <person name="Seviour R.J."/>
            <person name="Petrovski S."/>
        </authorList>
    </citation>
    <scope>NUCLEOTIDE SEQUENCE</scope>
    <source>
        <strain evidence="2">JR1</strain>
    </source>
</reference>
<keyword evidence="1" id="KW-0472">Membrane</keyword>
<dbReference type="AlphaFoldDB" id="A0A857MME2"/>
<dbReference type="KEGG" id="mama:GII36_05475"/>
<dbReference type="Proteomes" id="UP001059824">
    <property type="component" value="Chromosome"/>
</dbReference>
<keyword evidence="1" id="KW-1133">Transmembrane helix</keyword>
<evidence type="ECO:0000313" key="3">
    <source>
        <dbReference type="Proteomes" id="UP001059824"/>
    </source>
</evidence>
<feature type="transmembrane region" description="Helical" evidence="1">
    <location>
        <begin position="12"/>
        <end position="32"/>
    </location>
</feature>
<accession>A0A857MME2</accession>
<name>A0A857MME2_9BACT</name>
<feature type="transmembrane region" description="Helical" evidence="1">
    <location>
        <begin position="295"/>
        <end position="319"/>
    </location>
</feature>
<sequence>MLKQQIQTNVRTIISVVAMVVLAAFVAASVQVQHAHAATANTLKVSPVRSDIELKPGESKTIKMVVTNLTGAQIDVKPLANDFVSGDERGTPALILDADKYAGSHSLKRFMAPLANFSIPAKKTQVVEVTFNAPRDAKPGGYFGAVRFAPTTPDSGGQVNLSASVASIVLATVPGNVTQNLTLTNFDLQQDGANKTYFTTPDNIQASFRFHNDGDVHLSPFGKVSVKNGSKVVYEADFNQKVPREMVLPDSNRRWDVPLKNIGTFGKYEVHATFTYGTKNQTIEQTRSFWVIPQLYIILALVALVIVLILIGLLIWFIVRKSKNRKPGTSTGRGR</sequence>
<proteinExistence type="predicted"/>
<keyword evidence="3" id="KW-1185">Reference proteome</keyword>